<dbReference type="AlphaFoldDB" id="A0A248UQ34"/>
<feature type="transmembrane region" description="Helical" evidence="1">
    <location>
        <begin position="12"/>
        <end position="32"/>
    </location>
</feature>
<evidence type="ECO:0000256" key="1">
    <source>
        <dbReference type="SAM" id="Phobius"/>
    </source>
</evidence>
<sequence length="42" mass="4642">MATLKERSQPQSKSIILGATGAILFFPALFFMDLKSPEKTVQ</sequence>
<accession>A0A248UQ34</accession>
<reference evidence="2 3" key="1">
    <citation type="submission" date="2017-07" db="EMBL/GenBank/DDBJ databases">
        <title>Phylogenetic study on the rhizospheric bacterium Ochrobactrum sp. A44.</title>
        <authorList>
            <person name="Krzyzanowska D.M."/>
            <person name="Ossowicki A."/>
            <person name="Rajewska M."/>
            <person name="Maciag T."/>
            <person name="Kaczynski Z."/>
            <person name="Czerwicka M."/>
            <person name="Jafra S."/>
        </authorList>
    </citation>
    <scope>NUCLEOTIDE SEQUENCE [LARGE SCALE GENOMIC DNA]</scope>
    <source>
        <strain evidence="2 3">A44</strain>
        <plasmid evidence="2 3">unnamed1</plasmid>
    </source>
</reference>
<organism evidence="2 3">
    <name type="scientific">Ochrobactrum quorumnocens</name>
    <dbReference type="NCBI Taxonomy" id="271865"/>
    <lineage>
        <taxon>Bacteria</taxon>
        <taxon>Pseudomonadati</taxon>
        <taxon>Pseudomonadota</taxon>
        <taxon>Alphaproteobacteria</taxon>
        <taxon>Hyphomicrobiales</taxon>
        <taxon>Brucellaceae</taxon>
        <taxon>Brucella/Ochrobactrum group</taxon>
        <taxon>Ochrobactrum</taxon>
    </lineage>
</organism>
<keyword evidence="1" id="KW-0812">Transmembrane</keyword>
<keyword evidence="2" id="KW-0614">Plasmid</keyword>
<evidence type="ECO:0000313" key="3">
    <source>
        <dbReference type="Proteomes" id="UP000215256"/>
    </source>
</evidence>
<name>A0A248UQ34_9HYPH</name>
<proteinExistence type="predicted"/>
<evidence type="ECO:0000313" key="2">
    <source>
        <dbReference type="EMBL" id="ASV88660.1"/>
    </source>
</evidence>
<gene>
    <name evidence="2" type="ORF">CES85_2873</name>
</gene>
<keyword evidence="1" id="KW-1133">Transmembrane helix</keyword>
<keyword evidence="1" id="KW-0472">Membrane</keyword>
<dbReference type="EMBL" id="CP022605">
    <property type="protein sequence ID" value="ASV88660.1"/>
    <property type="molecule type" value="Genomic_DNA"/>
</dbReference>
<protein>
    <submittedName>
        <fullName evidence="2">Uncharacterized protein</fullName>
    </submittedName>
</protein>
<dbReference type="KEGG" id="och:CES85_2873"/>
<dbReference type="Proteomes" id="UP000215256">
    <property type="component" value="Plasmid unnamed1"/>
</dbReference>
<geneLocation type="plasmid" evidence="2 3">
    <name>unnamed1</name>
</geneLocation>